<name>A0A7S0QKD5_9CRYP</name>
<proteinExistence type="predicted"/>
<dbReference type="AlphaFoldDB" id="A0A7S0QKD5"/>
<protein>
    <submittedName>
        <fullName evidence="1">Uncharacterized protein</fullName>
    </submittedName>
</protein>
<evidence type="ECO:0000313" key="1">
    <source>
        <dbReference type="EMBL" id="CAD8638416.1"/>
    </source>
</evidence>
<organism evidence="1">
    <name type="scientific">Cryptomonas curvata</name>
    <dbReference type="NCBI Taxonomy" id="233186"/>
    <lineage>
        <taxon>Eukaryota</taxon>
        <taxon>Cryptophyceae</taxon>
        <taxon>Cryptomonadales</taxon>
        <taxon>Cryptomonadaceae</taxon>
        <taxon>Cryptomonas</taxon>
    </lineage>
</organism>
<gene>
    <name evidence="1" type="ORF">CCUR1050_LOCUS16100</name>
</gene>
<accession>A0A7S0QKD5</accession>
<sequence length="101" mass="10702">MDCLSSMREISAPTTAHADACVVESAIQGVASQGYHVIECKLGQVENSSAAGANNIVWEVVLIGRVSANTRIERAAVPVRIAAWCPPRISLVEGANRNKSK</sequence>
<dbReference type="EMBL" id="HBEZ01029127">
    <property type="protein sequence ID" value="CAD8638416.1"/>
    <property type="molecule type" value="Transcribed_RNA"/>
</dbReference>
<reference evidence="1" key="1">
    <citation type="submission" date="2021-01" db="EMBL/GenBank/DDBJ databases">
        <authorList>
            <person name="Corre E."/>
            <person name="Pelletier E."/>
            <person name="Niang G."/>
            <person name="Scheremetjew M."/>
            <person name="Finn R."/>
            <person name="Kale V."/>
            <person name="Holt S."/>
            <person name="Cochrane G."/>
            <person name="Meng A."/>
            <person name="Brown T."/>
            <person name="Cohen L."/>
        </authorList>
    </citation>
    <scope>NUCLEOTIDE SEQUENCE</scope>
    <source>
        <strain evidence="1">CCAP979/52</strain>
    </source>
</reference>